<dbReference type="Pfam" id="PF01554">
    <property type="entry name" value="MatE"/>
    <property type="match status" value="2"/>
</dbReference>
<gene>
    <name evidence="11" type="ORF">SAMN05446037_104113</name>
</gene>
<keyword evidence="8 10" id="KW-0472">Membrane</keyword>
<keyword evidence="5" id="KW-1003">Cell membrane</keyword>
<evidence type="ECO:0000256" key="10">
    <source>
        <dbReference type="SAM" id="Phobius"/>
    </source>
</evidence>
<protein>
    <recommendedName>
        <fullName evidence="3">Multidrug export protein MepA</fullName>
    </recommendedName>
</protein>
<dbReference type="PANTHER" id="PTHR43823">
    <property type="entry name" value="SPORULATION PROTEIN YKVU"/>
    <property type="match status" value="1"/>
</dbReference>
<dbReference type="RefSeq" id="WP_089285186.1">
    <property type="nucleotide sequence ID" value="NZ_FZOJ01000041.1"/>
</dbReference>
<dbReference type="EMBL" id="FZOJ01000041">
    <property type="protein sequence ID" value="SNT11143.1"/>
    <property type="molecule type" value="Genomic_DNA"/>
</dbReference>
<evidence type="ECO:0000256" key="1">
    <source>
        <dbReference type="ARBA" id="ARBA00004651"/>
    </source>
</evidence>
<feature type="transmembrane region" description="Helical" evidence="10">
    <location>
        <begin position="166"/>
        <end position="188"/>
    </location>
</feature>
<comment type="subcellular location">
    <subcellularLocation>
        <location evidence="1">Cell membrane</location>
        <topology evidence="1">Multi-pass membrane protein</topology>
    </subcellularLocation>
</comment>
<feature type="transmembrane region" description="Helical" evidence="10">
    <location>
        <begin position="318"/>
        <end position="338"/>
    </location>
</feature>
<keyword evidence="4" id="KW-0813">Transport</keyword>
<dbReference type="Proteomes" id="UP000198304">
    <property type="component" value="Unassembled WGS sequence"/>
</dbReference>
<dbReference type="CDD" id="cd13143">
    <property type="entry name" value="MATE_MepA_like"/>
    <property type="match status" value="1"/>
</dbReference>
<reference evidence="11 12" key="1">
    <citation type="submission" date="2017-06" db="EMBL/GenBank/DDBJ databases">
        <authorList>
            <person name="Kim H.J."/>
            <person name="Triplett B.A."/>
        </authorList>
    </citation>
    <scope>NUCLEOTIDE SEQUENCE [LARGE SCALE GENOMIC DNA]</scope>
    <source>
        <strain evidence="11 12">SCA</strain>
    </source>
</reference>
<feature type="transmembrane region" description="Helical" evidence="10">
    <location>
        <begin position="16"/>
        <end position="37"/>
    </location>
</feature>
<dbReference type="GO" id="GO:0046677">
    <property type="term" value="P:response to antibiotic"/>
    <property type="evidence" value="ECO:0007669"/>
    <property type="project" value="UniProtKB-KW"/>
</dbReference>
<dbReference type="NCBIfam" id="TIGR00797">
    <property type="entry name" value="matE"/>
    <property type="match status" value="1"/>
</dbReference>
<name>A0A239K0E6_9FIRM</name>
<dbReference type="InterPro" id="IPR051327">
    <property type="entry name" value="MATE_MepA_subfamily"/>
</dbReference>
<dbReference type="PANTHER" id="PTHR43823:SF3">
    <property type="entry name" value="MULTIDRUG EXPORT PROTEIN MEPA"/>
    <property type="match status" value="1"/>
</dbReference>
<dbReference type="GO" id="GO:0042910">
    <property type="term" value="F:xenobiotic transmembrane transporter activity"/>
    <property type="evidence" value="ECO:0007669"/>
    <property type="project" value="InterPro"/>
</dbReference>
<accession>A0A239K0E6</accession>
<evidence type="ECO:0000313" key="12">
    <source>
        <dbReference type="Proteomes" id="UP000198304"/>
    </source>
</evidence>
<feature type="transmembrane region" description="Helical" evidence="10">
    <location>
        <begin position="98"/>
        <end position="124"/>
    </location>
</feature>
<evidence type="ECO:0000313" key="11">
    <source>
        <dbReference type="EMBL" id="SNT11143.1"/>
    </source>
</evidence>
<feature type="transmembrane region" description="Helical" evidence="10">
    <location>
        <begin position="417"/>
        <end position="436"/>
    </location>
</feature>
<feature type="transmembrane region" description="Helical" evidence="10">
    <location>
        <begin position="57"/>
        <end position="78"/>
    </location>
</feature>
<evidence type="ECO:0000256" key="3">
    <source>
        <dbReference type="ARBA" id="ARBA00022106"/>
    </source>
</evidence>
<feature type="transmembrane region" description="Helical" evidence="10">
    <location>
        <begin position="237"/>
        <end position="259"/>
    </location>
</feature>
<evidence type="ECO:0000256" key="8">
    <source>
        <dbReference type="ARBA" id="ARBA00023136"/>
    </source>
</evidence>
<evidence type="ECO:0000256" key="5">
    <source>
        <dbReference type="ARBA" id="ARBA00022475"/>
    </source>
</evidence>
<evidence type="ECO:0000256" key="7">
    <source>
        <dbReference type="ARBA" id="ARBA00022989"/>
    </source>
</evidence>
<keyword evidence="6 10" id="KW-0812">Transmembrane</keyword>
<organism evidence="11 12">
    <name type="scientific">Anaerovirgula multivorans</name>
    <dbReference type="NCBI Taxonomy" id="312168"/>
    <lineage>
        <taxon>Bacteria</taxon>
        <taxon>Bacillati</taxon>
        <taxon>Bacillota</taxon>
        <taxon>Clostridia</taxon>
        <taxon>Peptostreptococcales</taxon>
        <taxon>Natronincolaceae</taxon>
        <taxon>Anaerovirgula</taxon>
    </lineage>
</organism>
<dbReference type="AlphaFoldDB" id="A0A239K0E6"/>
<dbReference type="PIRSF" id="PIRSF006603">
    <property type="entry name" value="DinF"/>
    <property type="match status" value="1"/>
</dbReference>
<feature type="transmembrane region" description="Helical" evidence="10">
    <location>
        <begin position="391"/>
        <end position="411"/>
    </location>
</feature>
<evidence type="ECO:0000256" key="4">
    <source>
        <dbReference type="ARBA" id="ARBA00022448"/>
    </source>
</evidence>
<dbReference type="GO" id="GO:0005886">
    <property type="term" value="C:plasma membrane"/>
    <property type="evidence" value="ECO:0007669"/>
    <property type="project" value="UniProtKB-SubCell"/>
</dbReference>
<feature type="transmembrane region" description="Helical" evidence="10">
    <location>
        <begin position="271"/>
        <end position="292"/>
    </location>
</feature>
<evidence type="ECO:0000256" key="9">
    <source>
        <dbReference type="ARBA" id="ARBA00023251"/>
    </source>
</evidence>
<keyword evidence="12" id="KW-1185">Reference proteome</keyword>
<feature type="transmembrane region" description="Helical" evidence="10">
    <location>
        <begin position="358"/>
        <end position="379"/>
    </location>
</feature>
<proteinExistence type="inferred from homology"/>
<dbReference type="InterPro" id="IPR045070">
    <property type="entry name" value="MATE_MepA-like"/>
</dbReference>
<dbReference type="InterPro" id="IPR048279">
    <property type="entry name" value="MdtK-like"/>
</dbReference>
<evidence type="ECO:0000256" key="6">
    <source>
        <dbReference type="ARBA" id="ARBA00022692"/>
    </source>
</evidence>
<keyword evidence="7 10" id="KW-1133">Transmembrane helix</keyword>
<dbReference type="GO" id="GO:0015297">
    <property type="term" value="F:antiporter activity"/>
    <property type="evidence" value="ECO:0007669"/>
    <property type="project" value="InterPro"/>
</dbReference>
<comment type="similarity">
    <text evidence="2">Belongs to the multi antimicrobial extrusion (MATE) (TC 2.A.66.1) family. MepA subfamily.</text>
</comment>
<feature type="transmembrane region" description="Helical" evidence="10">
    <location>
        <begin position="136"/>
        <end position="154"/>
    </location>
</feature>
<feature type="transmembrane region" description="Helical" evidence="10">
    <location>
        <begin position="194"/>
        <end position="216"/>
    </location>
</feature>
<keyword evidence="9" id="KW-0046">Antibiotic resistance</keyword>
<sequence>MKTENEQLGTMSVGKLLFKFSLPAIGGMLVNSLYNLVDRIFIGRLGALAMTGIGLSLPFMALISAVSSLIGIGASAIISMRLGQNRNEDAKRVIGNAVSLLTVLMIIVSFVGLIFKIPILNIFGASKATIDYASEYITIILYGTVFQGIGMGLINIIRAEGSPFKAMVIIVLGTVINIILDPIFIFTFNMGIAGAAWATIISQLVTSVLVINHFISKKSKLKIQKKDLNFNFTAIKDILSIGFSPFIMQLAAVLVSIILNNSLREYGGDVAIGAMTVINSVMVLFLMSAMGITQGAQPIIGYNYGAGKFGRVKKTLQLELISISAICILTFIMVQFFPDSLARIFSNDQDLIGVSSNGMRIFLMMLPLVGAQIVGASYFQAIGEAKKATILGLLRQVLLLIPMLLILPNFFGLTGVWAAGPVSDFVSCTIAILVLAREMKQLGRKKLILATN</sequence>
<dbReference type="InterPro" id="IPR002528">
    <property type="entry name" value="MATE_fam"/>
</dbReference>
<dbReference type="OrthoDB" id="9811110at2"/>
<evidence type="ECO:0000256" key="2">
    <source>
        <dbReference type="ARBA" id="ARBA00008417"/>
    </source>
</evidence>